<dbReference type="EMBL" id="JBBKZT010000011">
    <property type="protein sequence ID" value="MEJ8849504.1"/>
    <property type="molecule type" value="Genomic_DNA"/>
</dbReference>
<evidence type="ECO:0008006" key="3">
    <source>
        <dbReference type="Google" id="ProtNLM"/>
    </source>
</evidence>
<gene>
    <name evidence="1" type="ORF">WKW82_22840</name>
</gene>
<proteinExistence type="predicted"/>
<protein>
    <recommendedName>
        <fullName evidence="3">VCBS repeat-containing protein</fullName>
    </recommendedName>
</protein>
<dbReference type="Proteomes" id="UP001385892">
    <property type="component" value="Unassembled WGS sequence"/>
</dbReference>
<dbReference type="InterPro" id="IPR028994">
    <property type="entry name" value="Integrin_alpha_N"/>
</dbReference>
<dbReference type="Gene3D" id="2.130.10.130">
    <property type="entry name" value="Integrin alpha, N-terminal"/>
    <property type="match status" value="1"/>
</dbReference>
<accession>A0ABU8WQ28</accession>
<evidence type="ECO:0000313" key="1">
    <source>
        <dbReference type="EMBL" id="MEJ8849504.1"/>
    </source>
</evidence>
<evidence type="ECO:0000313" key="2">
    <source>
        <dbReference type="Proteomes" id="UP001385892"/>
    </source>
</evidence>
<dbReference type="SUPFAM" id="SSF69318">
    <property type="entry name" value="Integrin alpha N-terminal domain"/>
    <property type="match status" value="1"/>
</dbReference>
<name>A0ABU8WQ28_9BURK</name>
<keyword evidence="2" id="KW-1185">Reference proteome</keyword>
<dbReference type="RefSeq" id="WP_340344638.1">
    <property type="nucleotide sequence ID" value="NZ_JBBKZT010000011.1"/>
</dbReference>
<sequence>MLQYVDFLKTPAVLKYVMAHSDPVVSQFRDPGNDAALTVAAGGPPVRWVYDNVRYTPSFAGQGGYADLFVHRALWHYKALGQSGASLVVHGGCAVNSTTETQTDTYTSPNYGRWNNAEAFLFYTNCVALFSRAKGFNDSPGGFAEGYRLGDRATFGACWKSYYNAQSSDPALSSYNIQRKRAYFWSINGDWSLRLRNRNGLGIIGLGAGLQSAAVHPNRAWIDFWNFDAGLNQVRGVGDMDGDGIDEFVVTSEWGIGVLKHDGSCFRALMLAPRDTWFGGWRWDATVNTGRDRIKAVADFTGNGQCEIMVWSDWGLATLAFTAGSLSPTRIHANGTRLGGWLLGTGDNNYAGCGKFDADTNRDMVLTSPWGLGLISLQRGTHVYMAPNGTRLGGWLLHTGDNRIRLIADLDGDGFDEIVITSPWGLGVLKMVGGALTSVAMHPNGDDLGGYRVSHTHTFALSDRIRGGAQHQIVVSNADGFHVLALAGARLTRIAFVPNGTRIDGWLVDMNLNWLQAAGDLNGDGRADFIIRSAWGVGTMGMDATGRIRCHTLAPNGAMLGDWRLEAGDVIAGAGHLDKGTTRTVLLVTKP</sequence>
<reference evidence="1 2" key="1">
    <citation type="submission" date="2024-03" db="EMBL/GenBank/DDBJ databases">
        <title>Novel species of the genus Variovorax.</title>
        <authorList>
            <person name="Liu Q."/>
            <person name="Xin Y.-H."/>
        </authorList>
    </citation>
    <scope>NUCLEOTIDE SEQUENCE [LARGE SCALE GENOMIC DNA]</scope>
    <source>
        <strain evidence="1 2">KACC 18900</strain>
    </source>
</reference>
<organism evidence="1 2">
    <name type="scientific">Variovorax rhizosphaerae</name>
    <dbReference type="NCBI Taxonomy" id="1836200"/>
    <lineage>
        <taxon>Bacteria</taxon>
        <taxon>Pseudomonadati</taxon>
        <taxon>Pseudomonadota</taxon>
        <taxon>Betaproteobacteria</taxon>
        <taxon>Burkholderiales</taxon>
        <taxon>Comamonadaceae</taxon>
        <taxon>Variovorax</taxon>
    </lineage>
</organism>
<comment type="caution">
    <text evidence="1">The sequence shown here is derived from an EMBL/GenBank/DDBJ whole genome shotgun (WGS) entry which is preliminary data.</text>
</comment>